<dbReference type="FunFam" id="3.40.50.2300:FF:000001">
    <property type="entry name" value="DNA-binding response regulator PhoB"/>
    <property type="match status" value="1"/>
</dbReference>
<evidence type="ECO:0000256" key="1">
    <source>
        <dbReference type="ARBA" id="ARBA00022553"/>
    </source>
</evidence>
<dbReference type="CDD" id="cd17574">
    <property type="entry name" value="REC_OmpR"/>
    <property type="match status" value="1"/>
</dbReference>
<evidence type="ECO:0000256" key="3">
    <source>
        <dbReference type="ARBA" id="ARBA00023015"/>
    </source>
</evidence>
<dbReference type="PROSITE" id="PS51755">
    <property type="entry name" value="OMPR_PHOB"/>
    <property type="match status" value="1"/>
</dbReference>
<evidence type="ECO:0000256" key="7">
    <source>
        <dbReference type="PROSITE-ProRule" id="PRU01091"/>
    </source>
</evidence>
<accession>A0A2A9HB79</accession>
<dbReference type="SMART" id="SM00448">
    <property type="entry name" value="REC"/>
    <property type="match status" value="1"/>
</dbReference>
<evidence type="ECO:0000256" key="4">
    <source>
        <dbReference type="ARBA" id="ARBA00023125"/>
    </source>
</evidence>
<dbReference type="PANTHER" id="PTHR48111:SF4">
    <property type="entry name" value="DNA-BINDING DUAL TRANSCRIPTIONAL REGULATOR OMPR"/>
    <property type="match status" value="1"/>
</dbReference>
<evidence type="ECO:0000256" key="6">
    <source>
        <dbReference type="PROSITE-ProRule" id="PRU00169"/>
    </source>
</evidence>
<dbReference type="GO" id="GO:0000156">
    <property type="term" value="F:phosphorelay response regulator activity"/>
    <property type="evidence" value="ECO:0007669"/>
    <property type="project" value="TreeGrafter"/>
</dbReference>
<sequence length="235" mass="26532">MVAASERHPKVLIVEDEESLLFTLAHNLKREGYQVLTAARGDDGLRLAREKQPDLIVLDVMLPGIDGIQVCRMLRRDSDVPIIMLTALGGEGDRVAGLDTGADDYMAKPFGMRELMARVRALLRRSGPRAQPDLGPSVIVSGDLALDRERREVTRNGRVLRMKPKEFELLLFFAQHPGKVFTREQILDEVWGYDFYGGPRTVDVHVRWLRQKIEDDPANPARLRTIRGSGYLFEG</sequence>
<name>A0A2A9HB79_TEPT2</name>
<feature type="DNA-binding region" description="OmpR/PhoB-type" evidence="7">
    <location>
        <begin position="136"/>
        <end position="235"/>
    </location>
</feature>
<dbReference type="CDD" id="cd00383">
    <property type="entry name" value="trans_reg_C"/>
    <property type="match status" value="1"/>
</dbReference>
<dbReference type="GO" id="GO:0005829">
    <property type="term" value="C:cytosol"/>
    <property type="evidence" value="ECO:0007669"/>
    <property type="project" value="TreeGrafter"/>
</dbReference>
<dbReference type="SMART" id="SM00862">
    <property type="entry name" value="Trans_reg_C"/>
    <property type="match status" value="1"/>
</dbReference>
<dbReference type="InterPro" id="IPR001867">
    <property type="entry name" value="OmpR/PhoB-type_DNA-bd"/>
</dbReference>
<keyword evidence="1 6" id="KW-0597">Phosphoprotein</keyword>
<dbReference type="GO" id="GO:0032993">
    <property type="term" value="C:protein-DNA complex"/>
    <property type="evidence" value="ECO:0007669"/>
    <property type="project" value="TreeGrafter"/>
</dbReference>
<keyword evidence="3" id="KW-0805">Transcription regulation</keyword>
<dbReference type="Proteomes" id="UP000223071">
    <property type="component" value="Unassembled WGS sequence"/>
</dbReference>
<dbReference type="InterPro" id="IPR011006">
    <property type="entry name" value="CheY-like_superfamily"/>
</dbReference>
<reference evidence="10 11" key="1">
    <citation type="submission" date="2017-09" db="EMBL/GenBank/DDBJ databases">
        <title>Sequencing the genomes of two abundant thermophiles in Great Basin hot springs: Thermocrinis jamiesonii and novel Chloroflexi Thermoflexus hugenholtzii.</title>
        <authorList>
            <person name="Hedlund B."/>
        </authorList>
    </citation>
    <scope>NUCLEOTIDE SEQUENCE [LARGE SCALE GENOMIC DNA]</scope>
    <source>
        <strain evidence="10 11">G233</strain>
    </source>
</reference>
<dbReference type="Pfam" id="PF00072">
    <property type="entry name" value="Response_reg"/>
    <property type="match status" value="1"/>
</dbReference>
<proteinExistence type="predicted"/>
<dbReference type="Gene3D" id="3.40.50.2300">
    <property type="match status" value="1"/>
</dbReference>
<evidence type="ECO:0000313" key="10">
    <source>
        <dbReference type="EMBL" id="PFG73204.1"/>
    </source>
</evidence>
<evidence type="ECO:0000256" key="5">
    <source>
        <dbReference type="ARBA" id="ARBA00023163"/>
    </source>
</evidence>
<dbReference type="EMBL" id="PDJQ01000001">
    <property type="protein sequence ID" value="PFG73204.1"/>
    <property type="molecule type" value="Genomic_DNA"/>
</dbReference>
<feature type="domain" description="OmpR/PhoB-type" evidence="9">
    <location>
        <begin position="136"/>
        <end position="235"/>
    </location>
</feature>
<feature type="modified residue" description="4-aspartylphosphate" evidence="6">
    <location>
        <position position="59"/>
    </location>
</feature>
<dbReference type="AlphaFoldDB" id="A0A2A9HB79"/>
<dbReference type="RefSeq" id="WP_098502675.1">
    <property type="nucleotide sequence ID" value="NZ_PDJQ01000001.1"/>
</dbReference>
<dbReference type="SUPFAM" id="SSF52172">
    <property type="entry name" value="CheY-like"/>
    <property type="match status" value="1"/>
</dbReference>
<evidence type="ECO:0000259" key="8">
    <source>
        <dbReference type="PROSITE" id="PS50110"/>
    </source>
</evidence>
<evidence type="ECO:0000259" key="9">
    <source>
        <dbReference type="PROSITE" id="PS51755"/>
    </source>
</evidence>
<gene>
    <name evidence="10" type="ORF">A9A59_0399</name>
</gene>
<dbReference type="PROSITE" id="PS50110">
    <property type="entry name" value="RESPONSE_REGULATORY"/>
    <property type="match status" value="1"/>
</dbReference>
<dbReference type="InterPro" id="IPR001789">
    <property type="entry name" value="Sig_transdc_resp-reg_receiver"/>
</dbReference>
<dbReference type="GO" id="GO:0006355">
    <property type="term" value="P:regulation of DNA-templated transcription"/>
    <property type="evidence" value="ECO:0007669"/>
    <property type="project" value="InterPro"/>
</dbReference>
<keyword evidence="5" id="KW-0804">Transcription</keyword>
<comment type="caution">
    <text evidence="10">The sequence shown here is derived from an EMBL/GenBank/DDBJ whole genome shotgun (WGS) entry which is preliminary data.</text>
</comment>
<dbReference type="PANTHER" id="PTHR48111">
    <property type="entry name" value="REGULATOR OF RPOS"/>
    <property type="match status" value="1"/>
</dbReference>
<feature type="domain" description="Response regulatory" evidence="8">
    <location>
        <begin position="10"/>
        <end position="123"/>
    </location>
</feature>
<keyword evidence="2" id="KW-0902">Two-component regulatory system</keyword>
<dbReference type="Gene3D" id="1.10.10.10">
    <property type="entry name" value="Winged helix-like DNA-binding domain superfamily/Winged helix DNA-binding domain"/>
    <property type="match status" value="1"/>
</dbReference>
<evidence type="ECO:0000256" key="2">
    <source>
        <dbReference type="ARBA" id="ARBA00023012"/>
    </source>
</evidence>
<protein>
    <submittedName>
        <fullName evidence="10">Two-component system alkaline phosphatase synthesis response regulator PhoP</fullName>
    </submittedName>
</protein>
<organism evidence="10 11">
    <name type="scientific">Tepidiforma thermophila (strain KCTC 52669 / CGMCC 1.13589 / G233)</name>
    <dbReference type="NCBI Taxonomy" id="2761530"/>
    <lineage>
        <taxon>Bacteria</taxon>
        <taxon>Bacillati</taxon>
        <taxon>Chloroflexota</taxon>
        <taxon>Tepidiformia</taxon>
        <taxon>Tepidiformales</taxon>
        <taxon>Tepidiformaceae</taxon>
        <taxon>Tepidiforma</taxon>
    </lineage>
</organism>
<keyword evidence="11" id="KW-1185">Reference proteome</keyword>
<dbReference type="InterPro" id="IPR039420">
    <property type="entry name" value="WalR-like"/>
</dbReference>
<dbReference type="FunFam" id="1.10.10.10:FF:000018">
    <property type="entry name" value="DNA-binding response regulator ResD"/>
    <property type="match status" value="1"/>
</dbReference>
<keyword evidence="4 7" id="KW-0238">DNA-binding</keyword>
<evidence type="ECO:0000313" key="11">
    <source>
        <dbReference type="Proteomes" id="UP000223071"/>
    </source>
</evidence>
<dbReference type="Pfam" id="PF00486">
    <property type="entry name" value="Trans_reg_C"/>
    <property type="match status" value="1"/>
</dbReference>
<dbReference type="GO" id="GO:0000976">
    <property type="term" value="F:transcription cis-regulatory region binding"/>
    <property type="evidence" value="ECO:0007669"/>
    <property type="project" value="TreeGrafter"/>
</dbReference>
<dbReference type="InterPro" id="IPR036388">
    <property type="entry name" value="WH-like_DNA-bd_sf"/>
</dbReference>
<dbReference type="Gene3D" id="6.10.250.690">
    <property type="match status" value="1"/>
</dbReference>